<dbReference type="InterPro" id="IPR044791">
    <property type="entry name" value="Beta-glucanase/XTH"/>
</dbReference>
<gene>
    <name evidence="1" type="ORF">V6N12_038541</name>
</gene>
<sequence length="97" mass="11502">MDSASQQRLRWVHNNYMIYNYCTDAKRFPQDACVWSNRASSCKSNAPSSIEGAWFSKEMDSSSHQRLRWVRKNYMIYNYCNDAKRFPQGLPQECKMS</sequence>
<dbReference type="InterPro" id="IPR013320">
    <property type="entry name" value="ConA-like_dom_sf"/>
</dbReference>
<dbReference type="Proteomes" id="UP001472677">
    <property type="component" value="Unassembled WGS sequence"/>
</dbReference>
<dbReference type="InterPro" id="IPR010713">
    <property type="entry name" value="XET_C"/>
</dbReference>
<dbReference type="Gene3D" id="2.60.120.200">
    <property type="match status" value="2"/>
</dbReference>
<dbReference type="Pfam" id="PF06955">
    <property type="entry name" value="XET_C"/>
    <property type="match status" value="2"/>
</dbReference>
<dbReference type="SUPFAM" id="SSF49899">
    <property type="entry name" value="Concanavalin A-like lectins/glucanases"/>
    <property type="match status" value="1"/>
</dbReference>
<keyword evidence="2" id="KW-1185">Reference proteome</keyword>
<organism evidence="1 2">
    <name type="scientific">Hibiscus sabdariffa</name>
    <name type="common">roselle</name>
    <dbReference type="NCBI Taxonomy" id="183260"/>
    <lineage>
        <taxon>Eukaryota</taxon>
        <taxon>Viridiplantae</taxon>
        <taxon>Streptophyta</taxon>
        <taxon>Embryophyta</taxon>
        <taxon>Tracheophyta</taxon>
        <taxon>Spermatophyta</taxon>
        <taxon>Magnoliopsida</taxon>
        <taxon>eudicotyledons</taxon>
        <taxon>Gunneridae</taxon>
        <taxon>Pentapetalae</taxon>
        <taxon>rosids</taxon>
        <taxon>malvids</taxon>
        <taxon>Malvales</taxon>
        <taxon>Malvaceae</taxon>
        <taxon>Malvoideae</taxon>
        <taxon>Hibiscus</taxon>
    </lineage>
</organism>
<comment type="caution">
    <text evidence="1">The sequence shown here is derived from an EMBL/GenBank/DDBJ whole genome shotgun (WGS) entry which is preliminary data.</text>
</comment>
<evidence type="ECO:0000313" key="2">
    <source>
        <dbReference type="Proteomes" id="UP001472677"/>
    </source>
</evidence>
<dbReference type="EMBL" id="JBBPBM010000906">
    <property type="protein sequence ID" value="KAK8489678.1"/>
    <property type="molecule type" value="Genomic_DNA"/>
</dbReference>
<evidence type="ECO:0000313" key="1">
    <source>
        <dbReference type="EMBL" id="KAK8489678.1"/>
    </source>
</evidence>
<protein>
    <submittedName>
        <fullName evidence="1">Uncharacterized protein</fullName>
    </submittedName>
</protein>
<proteinExistence type="predicted"/>
<accession>A0ABR2A9J2</accession>
<reference evidence="1 2" key="1">
    <citation type="journal article" date="2024" name="G3 (Bethesda)">
        <title>Genome assembly of Hibiscus sabdariffa L. provides insights into metabolisms of medicinal natural products.</title>
        <authorList>
            <person name="Kim T."/>
        </authorList>
    </citation>
    <scope>NUCLEOTIDE SEQUENCE [LARGE SCALE GENOMIC DNA]</scope>
    <source>
        <strain evidence="1">TK-2024</strain>
        <tissue evidence="1">Old leaves</tissue>
    </source>
</reference>
<name>A0ABR2A9J2_9ROSI</name>
<dbReference type="PANTHER" id="PTHR31062">
    <property type="entry name" value="XYLOGLUCAN ENDOTRANSGLUCOSYLASE/HYDROLASE PROTEIN 8-RELATED"/>
    <property type="match status" value="1"/>
</dbReference>